<evidence type="ECO:0000256" key="5">
    <source>
        <dbReference type="ARBA" id="ARBA00023212"/>
    </source>
</evidence>
<dbReference type="InterPro" id="IPR011992">
    <property type="entry name" value="EF-hand-dom_pair"/>
</dbReference>
<dbReference type="HOGENOM" id="CLU_750823_0_0_1"/>
<dbReference type="Proteomes" id="UP000015104">
    <property type="component" value="Unassembled WGS sequence"/>
</dbReference>
<evidence type="ECO:0000256" key="3">
    <source>
        <dbReference type="ARBA" id="ARBA00022553"/>
    </source>
</evidence>
<evidence type="ECO:0000256" key="2">
    <source>
        <dbReference type="ARBA" id="ARBA00022490"/>
    </source>
</evidence>
<feature type="domain" description="EF-hand" evidence="7">
    <location>
        <begin position="200"/>
        <end position="235"/>
    </location>
</feature>
<dbReference type="Gene3D" id="1.10.238.10">
    <property type="entry name" value="EF-hand"/>
    <property type="match status" value="2"/>
</dbReference>
<keyword evidence="2" id="KW-0963">Cytoplasm</keyword>
<protein>
    <recommendedName>
        <fullName evidence="7">EF-hand domain-containing protein</fullName>
    </recommendedName>
</protein>
<dbReference type="EMBL" id="CAEY01001042">
    <property type="status" value="NOT_ANNOTATED_CDS"/>
    <property type="molecule type" value="Genomic_DNA"/>
</dbReference>
<keyword evidence="4" id="KW-0106">Calcium</keyword>
<name>T1L3Q3_TETUR</name>
<evidence type="ECO:0000313" key="8">
    <source>
        <dbReference type="EnsemblMetazoa" id="tetur36g00730.1"/>
    </source>
</evidence>
<dbReference type="SUPFAM" id="SSF47473">
    <property type="entry name" value="EF-hand"/>
    <property type="match status" value="1"/>
</dbReference>
<feature type="region of interest" description="Disordered" evidence="6">
    <location>
        <begin position="90"/>
        <end position="129"/>
    </location>
</feature>
<dbReference type="GO" id="GO:0034454">
    <property type="term" value="P:microtubule anchoring at centrosome"/>
    <property type="evidence" value="ECO:0007669"/>
    <property type="project" value="TreeGrafter"/>
</dbReference>
<keyword evidence="5" id="KW-0206">Cytoskeleton</keyword>
<dbReference type="InterPro" id="IPR002048">
    <property type="entry name" value="EF_hand_dom"/>
</dbReference>
<dbReference type="EnsemblMetazoa" id="tetur36g00730.1">
    <property type="protein sequence ID" value="tetur36g00730.1"/>
    <property type="gene ID" value="tetur36g00730"/>
</dbReference>
<dbReference type="AlphaFoldDB" id="T1L3Q3"/>
<accession>T1L3Q3</accession>
<dbReference type="SMART" id="SM00054">
    <property type="entry name" value="EFh"/>
    <property type="match status" value="2"/>
</dbReference>
<keyword evidence="3" id="KW-0597">Phosphoprotein</keyword>
<comment type="subcellular location">
    <subcellularLocation>
        <location evidence="1">Cytoplasm</location>
        <location evidence="1">Cytoskeleton</location>
        <location evidence="1">Microtubule organizing center</location>
        <location evidence="1">Centrosome</location>
    </subcellularLocation>
</comment>
<feature type="compositionally biased region" description="Basic and acidic residues" evidence="6">
    <location>
        <begin position="120"/>
        <end position="129"/>
    </location>
</feature>
<dbReference type="Pfam" id="PF13499">
    <property type="entry name" value="EF-hand_7"/>
    <property type="match status" value="1"/>
</dbReference>
<evidence type="ECO:0000259" key="7">
    <source>
        <dbReference type="PROSITE" id="PS50222"/>
    </source>
</evidence>
<evidence type="ECO:0000313" key="9">
    <source>
        <dbReference type="Proteomes" id="UP000015104"/>
    </source>
</evidence>
<evidence type="ECO:0000256" key="6">
    <source>
        <dbReference type="SAM" id="MobiDB-lite"/>
    </source>
</evidence>
<keyword evidence="9" id="KW-1185">Reference proteome</keyword>
<sequence>MTSESNNCYVDKLHEVFLSCDSSGCELLGKDELHELCDKLQLDEDQTYYIIDHLLIDPFTKVDFNEFKEVFVSLLTRSQVGYDEIPNLSNPCSPIKHKPSPSISPSPSTSSTATSTCPPTRDDDLNGKSILDHRHSQHRQNDYLNGYNCNGNRATSSPTINPNSAEHLLRSIWDKLRIGQDGYLNINELYAVCEHVGMEISDDVIEQLFEKLDCDRDGKVSFDELLQGLFEHNRSYVVNNCNQQVNGLFKLTSDDPFDQKIDLTGETDSSMSYHHAIQETEYHNLHNTHHNNHQKRKVSLTADHSYIKCQPNESNSRQPSEDDSFGTTGNYFQSLDPLNVGYADCDSIFTLWDSFGFTNAKMLLKLVFN</sequence>
<reference evidence="9" key="1">
    <citation type="submission" date="2011-08" db="EMBL/GenBank/DDBJ databases">
        <authorList>
            <person name="Rombauts S."/>
        </authorList>
    </citation>
    <scope>NUCLEOTIDE SEQUENCE</scope>
    <source>
        <strain evidence="9">London</strain>
    </source>
</reference>
<dbReference type="CDD" id="cd00051">
    <property type="entry name" value="EFh"/>
    <property type="match status" value="1"/>
</dbReference>
<feature type="compositionally biased region" description="Low complexity" evidence="6">
    <location>
        <begin position="100"/>
        <end position="119"/>
    </location>
</feature>
<reference evidence="8" key="2">
    <citation type="submission" date="2015-06" db="UniProtKB">
        <authorList>
            <consortium name="EnsemblMetazoa"/>
        </authorList>
    </citation>
    <scope>IDENTIFICATION</scope>
</reference>
<dbReference type="STRING" id="32264.T1L3Q3"/>
<evidence type="ECO:0000256" key="4">
    <source>
        <dbReference type="ARBA" id="ARBA00022837"/>
    </source>
</evidence>
<dbReference type="PANTHER" id="PTHR18905:SF13">
    <property type="entry name" value="NON-CENTROSOMAL MICROTUBULE ARRAY"/>
    <property type="match status" value="1"/>
</dbReference>
<dbReference type="PROSITE" id="PS00018">
    <property type="entry name" value="EF_HAND_1"/>
    <property type="match status" value="1"/>
</dbReference>
<proteinExistence type="predicted"/>
<feature type="region of interest" description="Disordered" evidence="6">
    <location>
        <begin position="309"/>
        <end position="328"/>
    </location>
</feature>
<organism evidence="8 9">
    <name type="scientific">Tetranychus urticae</name>
    <name type="common">Two-spotted spider mite</name>
    <dbReference type="NCBI Taxonomy" id="32264"/>
    <lineage>
        <taxon>Eukaryota</taxon>
        <taxon>Metazoa</taxon>
        <taxon>Ecdysozoa</taxon>
        <taxon>Arthropoda</taxon>
        <taxon>Chelicerata</taxon>
        <taxon>Arachnida</taxon>
        <taxon>Acari</taxon>
        <taxon>Acariformes</taxon>
        <taxon>Trombidiformes</taxon>
        <taxon>Prostigmata</taxon>
        <taxon>Eleutherengona</taxon>
        <taxon>Raphignathae</taxon>
        <taxon>Tetranychoidea</taxon>
        <taxon>Tetranychidae</taxon>
        <taxon>Tetranychus</taxon>
    </lineage>
</organism>
<dbReference type="GO" id="GO:0005509">
    <property type="term" value="F:calcium ion binding"/>
    <property type="evidence" value="ECO:0007669"/>
    <property type="project" value="InterPro"/>
</dbReference>
<dbReference type="GO" id="GO:0005813">
    <property type="term" value="C:centrosome"/>
    <property type="evidence" value="ECO:0007669"/>
    <property type="project" value="UniProtKB-SubCell"/>
</dbReference>
<dbReference type="PROSITE" id="PS50222">
    <property type="entry name" value="EF_HAND_2"/>
    <property type="match status" value="1"/>
</dbReference>
<evidence type="ECO:0000256" key="1">
    <source>
        <dbReference type="ARBA" id="ARBA00004300"/>
    </source>
</evidence>
<dbReference type="PANTHER" id="PTHR18905">
    <property type="entry name" value="NINEIN"/>
    <property type="match status" value="1"/>
</dbReference>
<dbReference type="InterPro" id="IPR018247">
    <property type="entry name" value="EF_Hand_1_Ca_BS"/>
</dbReference>